<protein>
    <submittedName>
        <fullName evidence="1">Uncharacterized protein</fullName>
    </submittedName>
</protein>
<keyword evidence="2" id="KW-1185">Reference proteome</keyword>
<reference evidence="1 2" key="1">
    <citation type="submission" date="2016-04" db="EMBL/GenBank/DDBJ databases">
        <title>Complete genome sequence of Fictibacillus phosphorivorans G25-29, a strain toxic to nematodes.</title>
        <authorList>
            <person name="Zheng Z."/>
        </authorList>
    </citation>
    <scope>NUCLEOTIDE SEQUENCE [LARGE SCALE GENOMIC DNA]</scope>
    <source>
        <strain evidence="1 2">G25-29</strain>
    </source>
</reference>
<evidence type="ECO:0000313" key="2">
    <source>
        <dbReference type="Proteomes" id="UP000076623"/>
    </source>
</evidence>
<evidence type="ECO:0000313" key="1">
    <source>
        <dbReference type="EMBL" id="ANC77523.1"/>
    </source>
</evidence>
<accession>A0A160IML6</accession>
<dbReference type="KEGG" id="fpn:ABE65_012230"/>
<sequence>MVNVKELNHVFDYKKAITTTLDDVLHKFTQDYDGSIKTIGPHSQLLIITQNAYIQGKINHFTHEEDENNKYFFSEGLTELGTRLENLPETMSALNLTAPLHLKDVTISPIINPDQKRELDEMILFTDQILGLSII</sequence>
<proteinExistence type="predicted"/>
<organism evidence="1 2">
    <name type="scientific">Fictibacillus phosphorivorans</name>
    <dbReference type="NCBI Taxonomy" id="1221500"/>
    <lineage>
        <taxon>Bacteria</taxon>
        <taxon>Bacillati</taxon>
        <taxon>Bacillota</taxon>
        <taxon>Bacilli</taxon>
        <taxon>Bacillales</taxon>
        <taxon>Fictibacillaceae</taxon>
        <taxon>Fictibacillus</taxon>
    </lineage>
</organism>
<dbReference type="STRING" id="1221500.ABE65_012230"/>
<gene>
    <name evidence="1" type="ORF">ABE65_012230</name>
</gene>
<dbReference type="EMBL" id="CP015378">
    <property type="protein sequence ID" value="ANC77523.1"/>
    <property type="molecule type" value="Genomic_DNA"/>
</dbReference>
<dbReference type="Proteomes" id="UP000076623">
    <property type="component" value="Chromosome"/>
</dbReference>
<name>A0A160IML6_9BACL</name>
<dbReference type="AlphaFoldDB" id="A0A160IML6"/>
<dbReference type="RefSeq" id="WP_066395272.1">
    <property type="nucleotide sequence ID" value="NZ_CP015378.1"/>
</dbReference>